<dbReference type="GO" id="GO:0016787">
    <property type="term" value="F:hydrolase activity"/>
    <property type="evidence" value="ECO:0007669"/>
    <property type="project" value="UniProtKB-KW"/>
</dbReference>
<dbReference type="SUPFAM" id="SSF143081">
    <property type="entry name" value="BB1717-like"/>
    <property type="match status" value="1"/>
</dbReference>
<dbReference type="InterPro" id="IPR003738">
    <property type="entry name" value="SRAP"/>
</dbReference>
<keyword evidence="10" id="KW-1185">Reference proteome</keyword>
<keyword evidence="3" id="KW-0227">DNA damage</keyword>
<evidence type="ECO:0000256" key="7">
    <source>
        <dbReference type="ARBA" id="ARBA00023239"/>
    </source>
</evidence>
<evidence type="ECO:0000256" key="2">
    <source>
        <dbReference type="ARBA" id="ARBA00022670"/>
    </source>
</evidence>
<comment type="similarity">
    <text evidence="1 8">Belongs to the SOS response-associated peptidase family.</text>
</comment>
<dbReference type="PANTHER" id="PTHR13604:SF0">
    <property type="entry name" value="ABASIC SITE PROCESSING PROTEIN HMCES"/>
    <property type="match status" value="1"/>
</dbReference>
<evidence type="ECO:0000256" key="6">
    <source>
        <dbReference type="ARBA" id="ARBA00023125"/>
    </source>
</evidence>
<sequence>MCGRFTLTSDIDEIVELFDIGRNEFEGYQRRYNIAPTNIVPAVLTVDGERVLRGFKWGLVPFWSKDGKSSYSMINARAESILKKPAFRNLIDRKRIVLPCSGYYEWRKEGSGKQPYLFQLNSEKTFGLAGLYDTWEGPDKNTVWSCTIITTSPNELAEKVHDRMPVILNENGIDLWLDTNNMDKDLLTSLLTSYPTEEMKLFPVSKAVNYVKNQGEDLIKEVVLNSK</sequence>
<evidence type="ECO:0000256" key="4">
    <source>
        <dbReference type="ARBA" id="ARBA00022801"/>
    </source>
</evidence>
<keyword evidence="7" id="KW-0456">Lyase</keyword>
<evidence type="ECO:0000313" key="10">
    <source>
        <dbReference type="Proteomes" id="UP001597541"/>
    </source>
</evidence>
<dbReference type="Proteomes" id="UP001597541">
    <property type="component" value="Unassembled WGS sequence"/>
</dbReference>
<keyword evidence="2 8" id="KW-0645">Protease</keyword>
<keyword evidence="6" id="KW-0238">DNA-binding</keyword>
<proteinExistence type="inferred from homology"/>
<organism evidence="9 10">
    <name type="scientific">Paenibacillus gansuensis</name>
    <dbReference type="NCBI Taxonomy" id="306542"/>
    <lineage>
        <taxon>Bacteria</taxon>
        <taxon>Bacillati</taxon>
        <taxon>Bacillota</taxon>
        <taxon>Bacilli</taxon>
        <taxon>Bacillales</taxon>
        <taxon>Paenibacillaceae</taxon>
        <taxon>Paenibacillus</taxon>
    </lineage>
</organism>
<accession>A0ABW5PI63</accession>
<evidence type="ECO:0000256" key="3">
    <source>
        <dbReference type="ARBA" id="ARBA00022763"/>
    </source>
</evidence>
<evidence type="ECO:0000256" key="5">
    <source>
        <dbReference type="ARBA" id="ARBA00023124"/>
    </source>
</evidence>
<reference evidence="10" key="1">
    <citation type="journal article" date="2019" name="Int. J. Syst. Evol. Microbiol.">
        <title>The Global Catalogue of Microorganisms (GCM) 10K type strain sequencing project: providing services to taxonomists for standard genome sequencing and annotation.</title>
        <authorList>
            <consortium name="The Broad Institute Genomics Platform"/>
            <consortium name="The Broad Institute Genome Sequencing Center for Infectious Disease"/>
            <person name="Wu L."/>
            <person name="Ma J."/>
        </authorList>
    </citation>
    <scope>NUCLEOTIDE SEQUENCE [LARGE SCALE GENOMIC DNA]</scope>
    <source>
        <strain evidence="10">KCTC 3950</strain>
    </source>
</reference>
<evidence type="ECO:0000256" key="8">
    <source>
        <dbReference type="RuleBase" id="RU364100"/>
    </source>
</evidence>
<evidence type="ECO:0000256" key="1">
    <source>
        <dbReference type="ARBA" id="ARBA00008136"/>
    </source>
</evidence>
<dbReference type="InterPro" id="IPR036590">
    <property type="entry name" value="SRAP-like"/>
</dbReference>
<keyword evidence="5" id="KW-0190">Covalent protein-DNA linkage</keyword>
<dbReference type="RefSeq" id="WP_377605645.1">
    <property type="nucleotide sequence ID" value="NZ_JBHUME010000013.1"/>
</dbReference>
<dbReference type="EMBL" id="JBHUME010000013">
    <property type="protein sequence ID" value="MFD2614609.1"/>
    <property type="molecule type" value="Genomic_DNA"/>
</dbReference>
<name>A0ABW5PI63_9BACL</name>
<evidence type="ECO:0000313" key="9">
    <source>
        <dbReference type="EMBL" id="MFD2614609.1"/>
    </source>
</evidence>
<gene>
    <name evidence="9" type="ORF">ACFSUF_19545</name>
</gene>
<comment type="caution">
    <text evidence="9">The sequence shown here is derived from an EMBL/GenBank/DDBJ whole genome shotgun (WGS) entry which is preliminary data.</text>
</comment>
<keyword evidence="4 8" id="KW-0378">Hydrolase</keyword>
<dbReference type="Pfam" id="PF02586">
    <property type="entry name" value="SRAP"/>
    <property type="match status" value="1"/>
</dbReference>
<protein>
    <recommendedName>
        <fullName evidence="8">Abasic site processing protein</fullName>
        <ecNumber evidence="8">3.4.-.-</ecNumber>
    </recommendedName>
</protein>
<dbReference type="PANTHER" id="PTHR13604">
    <property type="entry name" value="DC12-RELATED"/>
    <property type="match status" value="1"/>
</dbReference>
<dbReference type="Gene3D" id="3.90.1680.10">
    <property type="entry name" value="SOS response associated peptidase-like"/>
    <property type="match status" value="1"/>
</dbReference>
<dbReference type="EC" id="3.4.-.-" evidence="8"/>